<dbReference type="SUPFAM" id="SSF46785">
    <property type="entry name" value="Winged helix' DNA-binding domain"/>
    <property type="match status" value="1"/>
</dbReference>
<keyword evidence="3" id="KW-0804">Transcription</keyword>
<evidence type="ECO:0000313" key="7">
    <source>
        <dbReference type="Proteomes" id="UP000540989"/>
    </source>
</evidence>
<dbReference type="InterPro" id="IPR014710">
    <property type="entry name" value="RmlC-like_jellyroll"/>
</dbReference>
<dbReference type="AlphaFoldDB" id="A0A7W8E6V4"/>
<dbReference type="EMBL" id="JACHIP010000058">
    <property type="protein sequence ID" value="MBB5061608.1"/>
    <property type="molecule type" value="Genomic_DNA"/>
</dbReference>
<dbReference type="InterPro" id="IPR036390">
    <property type="entry name" value="WH_DNA-bd_sf"/>
</dbReference>
<evidence type="ECO:0000256" key="2">
    <source>
        <dbReference type="ARBA" id="ARBA00023125"/>
    </source>
</evidence>
<protein>
    <submittedName>
        <fullName evidence="6">CRP-like cAMP-binding protein</fullName>
    </submittedName>
</protein>
<keyword evidence="7" id="KW-1185">Reference proteome</keyword>
<proteinExistence type="predicted"/>
<dbReference type="InterPro" id="IPR000595">
    <property type="entry name" value="cNMP-bd_dom"/>
</dbReference>
<feature type="domain" description="HTH crp-type" evidence="5">
    <location>
        <begin position="147"/>
        <end position="213"/>
    </location>
</feature>
<comment type="caution">
    <text evidence="6">The sequence shown here is derived from an EMBL/GenBank/DDBJ whole genome shotgun (WGS) entry which is preliminary data.</text>
</comment>
<name>A0A7W8E6V4_9BACT</name>
<keyword evidence="1" id="KW-0805">Transcription regulation</keyword>
<dbReference type="PANTHER" id="PTHR24567:SF74">
    <property type="entry name" value="HTH-TYPE TRANSCRIPTIONAL REGULATOR ARCR"/>
    <property type="match status" value="1"/>
</dbReference>
<evidence type="ECO:0000259" key="5">
    <source>
        <dbReference type="Pfam" id="PF13545"/>
    </source>
</evidence>
<dbReference type="Proteomes" id="UP000540989">
    <property type="component" value="Unassembled WGS sequence"/>
</dbReference>
<dbReference type="Gene3D" id="2.60.120.10">
    <property type="entry name" value="Jelly Rolls"/>
    <property type="match status" value="1"/>
</dbReference>
<dbReference type="Gene3D" id="1.10.10.10">
    <property type="entry name" value="Winged helix-like DNA-binding domain superfamily/Winged helix DNA-binding domain"/>
    <property type="match status" value="1"/>
</dbReference>
<feature type="domain" description="Cyclic nucleotide-binding" evidence="4">
    <location>
        <begin position="35"/>
        <end position="114"/>
    </location>
</feature>
<dbReference type="GO" id="GO:0005829">
    <property type="term" value="C:cytosol"/>
    <property type="evidence" value="ECO:0007669"/>
    <property type="project" value="TreeGrafter"/>
</dbReference>
<evidence type="ECO:0000313" key="6">
    <source>
        <dbReference type="EMBL" id="MBB5061608.1"/>
    </source>
</evidence>
<keyword evidence="2" id="KW-0238">DNA-binding</keyword>
<dbReference type="InterPro" id="IPR012318">
    <property type="entry name" value="HTH_CRP"/>
</dbReference>
<dbReference type="InterPro" id="IPR036388">
    <property type="entry name" value="WH-like_DNA-bd_sf"/>
</dbReference>
<dbReference type="GO" id="GO:0003700">
    <property type="term" value="F:DNA-binding transcription factor activity"/>
    <property type="evidence" value="ECO:0007669"/>
    <property type="project" value="TreeGrafter"/>
</dbReference>
<sequence>MSSHLESRLLSSLSSNSRNFLLSRCIEVDLPLKKCLYAADVIPADAYFITSGIASIVTAMPDGTSAEVGLIGHEGMVGGLHLLGPTKIATECFVQLNATALRIPFAFLLEAFHTNEEIRGRLLEFTQEQAVTLGQLAACNRLHETEQRLARWLLMAQDLTNSSILEFTQEFLGMMLGSRRTTVTVIAGALQRGGMIEYSRGKMRILDRERLEAAACVCYPITRSLTHDLYTHPLASHPWNHRVLVPIGLAVVHA</sequence>
<evidence type="ECO:0000256" key="1">
    <source>
        <dbReference type="ARBA" id="ARBA00023015"/>
    </source>
</evidence>
<evidence type="ECO:0000259" key="4">
    <source>
        <dbReference type="Pfam" id="PF00027"/>
    </source>
</evidence>
<gene>
    <name evidence="6" type="ORF">HDF16_006344</name>
</gene>
<reference evidence="6 7" key="1">
    <citation type="submission" date="2020-08" db="EMBL/GenBank/DDBJ databases">
        <title>Genomic Encyclopedia of Type Strains, Phase IV (KMG-V): Genome sequencing to study the core and pangenomes of soil and plant-associated prokaryotes.</title>
        <authorList>
            <person name="Whitman W."/>
        </authorList>
    </citation>
    <scope>NUCLEOTIDE SEQUENCE [LARGE SCALE GENOMIC DNA]</scope>
    <source>
        <strain evidence="6 7">M8UP14</strain>
    </source>
</reference>
<dbReference type="InterPro" id="IPR050397">
    <property type="entry name" value="Env_Response_Regulators"/>
</dbReference>
<accession>A0A7W8E6V4</accession>
<dbReference type="GO" id="GO:0003677">
    <property type="term" value="F:DNA binding"/>
    <property type="evidence" value="ECO:0007669"/>
    <property type="project" value="UniProtKB-KW"/>
</dbReference>
<dbReference type="PANTHER" id="PTHR24567">
    <property type="entry name" value="CRP FAMILY TRANSCRIPTIONAL REGULATORY PROTEIN"/>
    <property type="match status" value="1"/>
</dbReference>
<dbReference type="Pfam" id="PF13545">
    <property type="entry name" value="HTH_Crp_2"/>
    <property type="match status" value="1"/>
</dbReference>
<dbReference type="SUPFAM" id="SSF51206">
    <property type="entry name" value="cAMP-binding domain-like"/>
    <property type="match status" value="1"/>
</dbReference>
<dbReference type="RefSeq" id="WP_184224568.1">
    <property type="nucleotide sequence ID" value="NZ_JACHIP010000058.1"/>
</dbReference>
<dbReference type="InterPro" id="IPR018490">
    <property type="entry name" value="cNMP-bd_dom_sf"/>
</dbReference>
<evidence type="ECO:0000256" key="3">
    <source>
        <dbReference type="ARBA" id="ARBA00023163"/>
    </source>
</evidence>
<dbReference type="Pfam" id="PF00027">
    <property type="entry name" value="cNMP_binding"/>
    <property type="match status" value="1"/>
</dbReference>
<organism evidence="6 7">
    <name type="scientific">Granulicella aggregans</name>
    <dbReference type="NCBI Taxonomy" id="474949"/>
    <lineage>
        <taxon>Bacteria</taxon>
        <taxon>Pseudomonadati</taxon>
        <taxon>Acidobacteriota</taxon>
        <taxon>Terriglobia</taxon>
        <taxon>Terriglobales</taxon>
        <taxon>Acidobacteriaceae</taxon>
        <taxon>Granulicella</taxon>
    </lineage>
</organism>